<evidence type="ECO:0000313" key="1">
    <source>
        <dbReference type="EMBL" id="KAJ7552496.1"/>
    </source>
</evidence>
<accession>A0ACC2DE16</accession>
<comment type="caution">
    <text evidence="1">The sequence shown here is derived from an EMBL/GenBank/DDBJ whole genome shotgun (WGS) entry which is preliminary data.</text>
</comment>
<sequence length="175" mass="19781">MNALLWRRILDMSRIMKRFCGLIELEIGFLILYLSVFAERVACAAARNRLELAAHSNFVKVNYFAESKRHYVWCFKNASVCLDPSKNPGGGTTCCLNTFCQDTYSNKNHCGRCGSSCNYGLTCCYGKCTDLLNDRYHCGSCETGCPENEKCEFGMCGYGSGYDEVKQNSFNPKHW</sequence>
<name>A0ACC2DE16_DIPCM</name>
<gene>
    <name evidence="1" type="ORF">O6H91_06G057900</name>
</gene>
<keyword evidence="2" id="KW-1185">Reference proteome</keyword>
<proteinExistence type="predicted"/>
<organism evidence="1 2">
    <name type="scientific">Diphasiastrum complanatum</name>
    <name type="common">Issler's clubmoss</name>
    <name type="synonym">Lycopodium complanatum</name>
    <dbReference type="NCBI Taxonomy" id="34168"/>
    <lineage>
        <taxon>Eukaryota</taxon>
        <taxon>Viridiplantae</taxon>
        <taxon>Streptophyta</taxon>
        <taxon>Embryophyta</taxon>
        <taxon>Tracheophyta</taxon>
        <taxon>Lycopodiopsida</taxon>
        <taxon>Lycopodiales</taxon>
        <taxon>Lycopodiaceae</taxon>
        <taxon>Lycopodioideae</taxon>
        <taxon>Diphasiastrum</taxon>
    </lineage>
</organism>
<dbReference type="Proteomes" id="UP001162992">
    <property type="component" value="Chromosome 6"/>
</dbReference>
<dbReference type="EMBL" id="CM055097">
    <property type="protein sequence ID" value="KAJ7552496.1"/>
    <property type="molecule type" value="Genomic_DNA"/>
</dbReference>
<protein>
    <submittedName>
        <fullName evidence="1">Uncharacterized protein</fullName>
    </submittedName>
</protein>
<reference evidence="2" key="1">
    <citation type="journal article" date="2024" name="Proc. Natl. Acad. Sci. U.S.A.">
        <title>Extraordinary preservation of gene collinearity over three hundred million years revealed in homosporous lycophytes.</title>
        <authorList>
            <person name="Li C."/>
            <person name="Wickell D."/>
            <person name="Kuo L.Y."/>
            <person name="Chen X."/>
            <person name="Nie B."/>
            <person name="Liao X."/>
            <person name="Peng D."/>
            <person name="Ji J."/>
            <person name="Jenkins J."/>
            <person name="Williams M."/>
            <person name="Shu S."/>
            <person name="Plott C."/>
            <person name="Barry K."/>
            <person name="Rajasekar S."/>
            <person name="Grimwood J."/>
            <person name="Han X."/>
            <person name="Sun S."/>
            <person name="Hou Z."/>
            <person name="He W."/>
            <person name="Dai G."/>
            <person name="Sun C."/>
            <person name="Schmutz J."/>
            <person name="Leebens-Mack J.H."/>
            <person name="Li F.W."/>
            <person name="Wang L."/>
        </authorList>
    </citation>
    <scope>NUCLEOTIDE SEQUENCE [LARGE SCALE GENOMIC DNA]</scope>
    <source>
        <strain evidence="2">cv. PW_Plant_1</strain>
    </source>
</reference>
<evidence type="ECO:0000313" key="2">
    <source>
        <dbReference type="Proteomes" id="UP001162992"/>
    </source>
</evidence>